<dbReference type="EMBL" id="JAHRIN010008636">
    <property type="protein sequence ID" value="MEQ2193709.1"/>
    <property type="molecule type" value="Genomic_DNA"/>
</dbReference>
<feature type="compositionally biased region" description="Low complexity" evidence="1">
    <location>
        <begin position="89"/>
        <end position="100"/>
    </location>
</feature>
<sequence>MCVKGTCYRISLFHSNFSTSPPWVRPKICQRMPGKQARPSTGRSVRKENSSGVIFLKTEVKDYNHPWAMQNLTSRRMDESEKSEESELDGGSLLMISREL</sequence>
<feature type="compositionally biased region" description="Basic and acidic residues" evidence="1">
    <location>
        <begin position="75"/>
        <end position="85"/>
    </location>
</feature>
<keyword evidence="3" id="KW-1185">Reference proteome</keyword>
<organism evidence="2 3">
    <name type="scientific">Xenoophorus captivus</name>
    <dbReference type="NCBI Taxonomy" id="1517983"/>
    <lineage>
        <taxon>Eukaryota</taxon>
        <taxon>Metazoa</taxon>
        <taxon>Chordata</taxon>
        <taxon>Craniata</taxon>
        <taxon>Vertebrata</taxon>
        <taxon>Euteleostomi</taxon>
        <taxon>Actinopterygii</taxon>
        <taxon>Neopterygii</taxon>
        <taxon>Teleostei</taxon>
        <taxon>Neoteleostei</taxon>
        <taxon>Acanthomorphata</taxon>
        <taxon>Ovalentaria</taxon>
        <taxon>Atherinomorphae</taxon>
        <taxon>Cyprinodontiformes</taxon>
        <taxon>Goodeidae</taxon>
        <taxon>Xenoophorus</taxon>
    </lineage>
</organism>
<protein>
    <submittedName>
        <fullName evidence="2">Uncharacterized protein</fullName>
    </submittedName>
</protein>
<accession>A0ABV0QD21</accession>
<comment type="caution">
    <text evidence="2">The sequence shown here is derived from an EMBL/GenBank/DDBJ whole genome shotgun (WGS) entry which is preliminary data.</text>
</comment>
<gene>
    <name evidence="2" type="ORF">XENOCAPTIV_010762</name>
</gene>
<dbReference type="Proteomes" id="UP001434883">
    <property type="component" value="Unassembled WGS sequence"/>
</dbReference>
<evidence type="ECO:0000313" key="3">
    <source>
        <dbReference type="Proteomes" id="UP001434883"/>
    </source>
</evidence>
<evidence type="ECO:0000313" key="2">
    <source>
        <dbReference type="EMBL" id="MEQ2193709.1"/>
    </source>
</evidence>
<evidence type="ECO:0000256" key="1">
    <source>
        <dbReference type="SAM" id="MobiDB-lite"/>
    </source>
</evidence>
<name>A0ABV0QD21_9TELE</name>
<feature type="region of interest" description="Disordered" evidence="1">
    <location>
        <begin position="74"/>
        <end position="100"/>
    </location>
</feature>
<proteinExistence type="predicted"/>
<reference evidence="2 3" key="1">
    <citation type="submission" date="2021-06" db="EMBL/GenBank/DDBJ databases">
        <authorList>
            <person name="Palmer J.M."/>
        </authorList>
    </citation>
    <scope>NUCLEOTIDE SEQUENCE [LARGE SCALE GENOMIC DNA]</scope>
    <source>
        <strain evidence="2 3">XC_2019</strain>
        <tissue evidence="2">Muscle</tissue>
    </source>
</reference>